<feature type="coiled-coil region" evidence="14">
    <location>
        <begin position="854"/>
        <end position="881"/>
    </location>
</feature>
<dbReference type="PROSITE" id="PS01248">
    <property type="entry name" value="EGF_LAM_1"/>
    <property type="match status" value="6"/>
</dbReference>
<feature type="domain" description="Laminin G" evidence="17">
    <location>
        <begin position="1435"/>
        <end position="1609"/>
    </location>
</feature>
<evidence type="ECO:0000256" key="6">
    <source>
        <dbReference type="ARBA" id="ARBA00022869"/>
    </source>
</evidence>
<feature type="domain" description="Laminin EGF-like" evidence="18">
    <location>
        <begin position="148"/>
        <end position="195"/>
    </location>
</feature>
<feature type="domain" description="Laminin EGF-like" evidence="18">
    <location>
        <begin position="594"/>
        <end position="648"/>
    </location>
</feature>
<evidence type="ECO:0000256" key="7">
    <source>
        <dbReference type="ARBA" id="ARBA00022889"/>
    </source>
</evidence>
<feature type="disulfide bond" evidence="13">
    <location>
        <begin position="619"/>
        <end position="628"/>
    </location>
</feature>
<evidence type="ECO:0000259" key="18">
    <source>
        <dbReference type="PROSITE" id="PS50027"/>
    </source>
</evidence>
<feature type="disulfide bond" evidence="13">
    <location>
        <begin position="243"/>
        <end position="255"/>
    </location>
</feature>
<accession>A0A7R8XDZ6</accession>
<evidence type="ECO:0000256" key="4">
    <source>
        <dbReference type="ARBA" id="ARBA00022729"/>
    </source>
</evidence>
<feature type="disulfide bond" evidence="13">
    <location>
        <begin position="99"/>
        <end position="111"/>
    </location>
</feature>
<evidence type="ECO:0000256" key="14">
    <source>
        <dbReference type="SAM" id="Coils"/>
    </source>
</evidence>
<dbReference type="FunFam" id="2.10.25.10:FF:000065">
    <property type="entry name" value="Laminin subunit beta 1"/>
    <property type="match status" value="1"/>
</dbReference>
<feature type="disulfide bond" evidence="13">
    <location>
        <begin position="566"/>
        <end position="575"/>
    </location>
</feature>
<dbReference type="FunFam" id="2.10.25.10:FF:000074">
    <property type="entry name" value="Laminin subunit alpha"/>
    <property type="match status" value="1"/>
</dbReference>
<feature type="signal peptide" evidence="16">
    <location>
        <begin position="1"/>
        <end position="16"/>
    </location>
</feature>
<evidence type="ECO:0000256" key="2">
    <source>
        <dbReference type="ARBA" id="ARBA00022525"/>
    </source>
</evidence>
<feature type="domain" description="Laminin EGF-like" evidence="18">
    <location>
        <begin position="99"/>
        <end position="147"/>
    </location>
</feature>
<evidence type="ECO:0000256" key="5">
    <source>
        <dbReference type="ARBA" id="ARBA00022737"/>
    </source>
</evidence>
<dbReference type="GO" id="GO:0009888">
    <property type="term" value="P:tissue development"/>
    <property type="evidence" value="ECO:0007669"/>
    <property type="project" value="TreeGrafter"/>
</dbReference>
<keyword evidence="6" id="KW-0084">Basement membrane</keyword>
<feature type="domain" description="Laminin G" evidence="17">
    <location>
        <begin position="1229"/>
        <end position="1423"/>
    </location>
</feature>
<organism evidence="20">
    <name type="scientific">Darwinula stevensoni</name>
    <dbReference type="NCBI Taxonomy" id="69355"/>
    <lineage>
        <taxon>Eukaryota</taxon>
        <taxon>Metazoa</taxon>
        <taxon>Ecdysozoa</taxon>
        <taxon>Arthropoda</taxon>
        <taxon>Crustacea</taxon>
        <taxon>Oligostraca</taxon>
        <taxon>Ostracoda</taxon>
        <taxon>Podocopa</taxon>
        <taxon>Podocopida</taxon>
        <taxon>Darwinulocopina</taxon>
        <taxon>Darwinuloidea</taxon>
        <taxon>Darwinulidae</taxon>
        <taxon>Darwinula</taxon>
    </lineage>
</organism>
<dbReference type="SUPFAM" id="SSF49899">
    <property type="entry name" value="Concanavalin A-like lectins/glucanases"/>
    <property type="match status" value="5"/>
</dbReference>
<feature type="domain" description="Laminin G" evidence="17">
    <location>
        <begin position="2003"/>
        <end position="2181"/>
    </location>
</feature>
<keyword evidence="5" id="KW-0677">Repeat</keyword>
<feature type="disulfide bond" evidence="13">
    <location>
        <begin position="264"/>
        <end position="273"/>
    </location>
</feature>
<dbReference type="Pfam" id="PF00052">
    <property type="entry name" value="Laminin_B"/>
    <property type="match status" value="1"/>
</dbReference>
<evidence type="ECO:0000256" key="16">
    <source>
        <dbReference type="SAM" id="SignalP"/>
    </source>
</evidence>
<dbReference type="InterPro" id="IPR013320">
    <property type="entry name" value="ConA-like_dom_sf"/>
</dbReference>
<evidence type="ECO:0000256" key="9">
    <source>
        <dbReference type="ARBA" id="ARBA00023157"/>
    </source>
</evidence>
<comment type="caution">
    <text evidence="13">Lacks conserved residue(s) required for the propagation of feature annotation.</text>
</comment>
<feature type="disulfide bond" evidence="13">
    <location>
        <begin position="215"/>
        <end position="224"/>
    </location>
</feature>
<dbReference type="InterPro" id="IPR000034">
    <property type="entry name" value="Laminin_IV"/>
</dbReference>
<keyword evidence="10" id="KW-0325">Glycoprotein</keyword>
<feature type="coiled-coil region" evidence="14">
    <location>
        <begin position="924"/>
        <end position="951"/>
    </location>
</feature>
<dbReference type="SMART" id="SM00282">
    <property type="entry name" value="LamG"/>
    <property type="match status" value="5"/>
</dbReference>
<feature type="compositionally biased region" description="Basic and acidic residues" evidence="15">
    <location>
        <begin position="1040"/>
        <end position="1057"/>
    </location>
</feature>
<feature type="disulfide bond" evidence="13">
    <location>
        <begin position="169"/>
        <end position="178"/>
    </location>
</feature>
<feature type="domain" description="Laminin EGF-like" evidence="18">
    <location>
        <begin position="243"/>
        <end position="293"/>
    </location>
</feature>
<keyword evidence="9 13" id="KW-1015">Disulfide bond</keyword>
<feature type="domain" description="Laminin IV type A" evidence="19">
    <location>
        <begin position="319"/>
        <end position="504"/>
    </location>
</feature>
<dbReference type="Pfam" id="PF00054">
    <property type="entry name" value="Laminin_G_1"/>
    <property type="match status" value="1"/>
</dbReference>
<dbReference type="PANTHER" id="PTHR10574">
    <property type="entry name" value="NETRIN/LAMININ-RELATED"/>
    <property type="match status" value="1"/>
</dbReference>
<dbReference type="InterPro" id="IPR001791">
    <property type="entry name" value="Laminin_G"/>
</dbReference>
<dbReference type="InterPro" id="IPR050440">
    <property type="entry name" value="Laminin/Netrin_ECM"/>
</dbReference>
<keyword evidence="7" id="KW-0130">Cell adhesion</keyword>
<keyword evidence="8 14" id="KW-0175">Coiled coil</keyword>
<evidence type="ECO:0000259" key="17">
    <source>
        <dbReference type="PROSITE" id="PS50025"/>
    </source>
</evidence>
<feature type="disulfide bond" evidence="13">
    <location>
        <begin position="245"/>
        <end position="262"/>
    </location>
</feature>
<evidence type="ECO:0000256" key="15">
    <source>
        <dbReference type="SAM" id="MobiDB-lite"/>
    </source>
</evidence>
<feature type="domain" description="Laminin EGF-like" evidence="18">
    <location>
        <begin position="547"/>
        <end position="593"/>
    </location>
</feature>
<dbReference type="GO" id="GO:0005604">
    <property type="term" value="C:basement membrane"/>
    <property type="evidence" value="ECO:0007669"/>
    <property type="project" value="UniProtKB-SubCell"/>
</dbReference>
<dbReference type="GO" id="GO:0045995">
    <property type="term" value="P:regulation of embryonic development"/>
    <property type="evidence" value="ECO:0007669"/>
    <property type="project" value="InterPro"/>
</dbReference>
<feature type="region of interest" description="Disordered" evidence="15">
    <location>
        <begin position="1031"/>
        <end position="1060"/>
    </location>
</feature>
<dbReference type="CDD" id="cd00110">
    <property type="entry name" value="LamG"/>
    <property type="match status" value="5"/>
</dbReference>
<feature type="disulfide bond" evidence="13">
    <location>
        <begin position="101"/>
        <end position="118"/>
    </location>
</feature>
<dbReference type="GO" id="GO:0005102">
    <property type="term" value="F:signaling receptor binding"/>
    <property type="evidence" value="ECO:0007669"/>
    <property type="project" value="InterPro"/>
</dbReference>
<dbReference type="CDD" id="cd00055">
    <property type="entry name" value="EGF_Lam"/>
    <property type="match status" value="6"/>
</dbReference>
<evidence type="ECO:0000259" key="19">
    <source>
        <dbReference type="PROSITE" id="PS51115"/>
    </source>
</evidence>
<keyword evidence="11 13" id="KW-0424">Laminin EGF-like domain</keyword>
<feature type="domain" description="Laminin EGF-like" evidence="18">
    <location>
        <begin position="196"/>
        <end position="242"/>
    </location>
</feature>
<dbReference type="FunFam" id="2.10.25.10:FF:000082">
    <property type="entry name" value="Laminin subunit alpha 1"/>
    <property type="match status" value="2"/>
</dbReference>
<dbReference type="EMBL" id="LR901529">
    <property type="protein sequence ID" value="CAD7248825.1"/>
    <property type="molecule type" value="Genomic_DNA"/>
</dbReference>
<feature type="disulfide bond" evidence="13">
    <location>
        <begin position="120"/>
        <end position="129"/>
    </location>
</feature>
<feature type="disulfide bond" evidence="12">
    <location>
        <begin position="1762"/>
        <end position="1789"/>
    </location>
</feature>
<proteinExistence type="predicted"/>
<comment type="subcellular location">
    <subcellularLocation>
        <location evidence="1">Secreted</location>
        <location evidence="1">Extracellular space</location>
        <location evidence="1">Extracellular matrix</location>
        <location evidence="1">Basement membrane</location>
    </subcellularLocation>
</comment>
<evidence type="ECO:0000256" key="12">
    <source>
        <dbReference type="PROSITE-ProRule" id="PRU00122"/>
    </source>
</evidence>
<dbReference type="PANTHER" id="PTHR10574:SF444">
    <property type="entry name" value="BASEMENT MEMBRANE-SPECIFIC HEPARAN SULFATE PROTEOGLYCAN CORE PROTEIN"/>
    <property type="match status" value="1"/>
</dbReference>
<dbReference type="GO" id="GO:0007155">
    <property type="term" value="P:cell adhesion"/>
    <property type="evidence" value="ECO:0007669"/>
    <property type="project" value="UniProtKB-KW"/>
</dbReference>
<gene>
    <name evidence="20" type="ORF">DSTB1V02_LOCUS8632</name>
</gene>
<evidence type="ECO:0000313" key="20">
    <source>
        <dbReference type="EMBL" id="CAD7248825.1"/>
    </source>
</evidence>
<dbReference type="PROSITE" id="PS50025">
    <property type="entry name" value="LAM_G_DOMAIN"/>
    <property type="match status" value="5"/>
</dbReference>
<feature type="disulfide bond" evidence="13">
    <location>
        <begin position="148"/>
        <end position="160"/>
    </location>
</feature>
<dbReference type="SUPFAM" id="SSF57196">
    <property type="entry name" value="EGF/Laminin"/>
    <property type="match status" value="6"/>
</dbReference>
<evidence type="ECO:0008006" key="22">
    <source>
        <dbReference type="Google" id="ProtNLM"/>
    </source>
</evidence>
<evidence type="ECO:0000313" key="21">
    <source>
        <dbReference type="Proteomes" id="UP000677054"/>
    </source>
</evidence>
<protein>
    <recommendedName>
        <fullName evidence="22">Laminin subunit alpha-2</fullName>
    </recommendedName>
</protein>
<feature type="domain" description="Laminin G" evidence="17">
    <location>
        <begin position="1828"/>
        <end position="1996"/>
    </location>
</feature>
<dbReference type="Gene3D" id="2.10.25.10">
    <property type="entry name" value="Laminin"/>
    <property type="match status" value="7"/>
</dbReference>
<dbReference type="PRINTS" id="PR00011">
    <property type="entry name" value="EGFLAMININ"/>
</dbReference>
<dbReference type="Gene3D" id="2.60.120.200">
    <property type="match status" value="5"/>
</dbReference>
<dbReference type="Proteomes" id="UP000677054">
    <property type="component" value="Unassembled WGS sequence"/>
</dbReference>
<evidence type="ECO:0000256" key="3">
    <source>
        <dbReference type="ARBA" id="ARBA00022530"/>
    </source>
</evidence>
<sequence>MVGTLLLALFWSAAVAETPQRLSPVQQTNRVAESRDYYHWRQEVKRQQYNYRHEQNHHGRHVGEQSLRTDNIRYLTSNELPISVHRDRYHAWERYRDQCRCNELGSLGNRCDPVTGQCPCKPHVGGTSCDKCNRGYWNLGSRNGCQKCDCDPRGTAGGACDPETGRCICNEGVGGERCDECLPGYFGFSPRGCRKCEPCDAPGHFCDPDTGRCVCPPFTEGPHCERCEPGAYNYDPVRGCEPCRCTGEGAIKHRCNPLTGHCECIRGFAGPNCDRCDVGYYSYPDCSHCDCNPPGTRPEACLADNICQCNERGECPCKKNVVGKQCCDCREGSFGMDKDNPDGCSECLCFGKSSRCSQAPYTWSQYAYPRIQEAILNRGEDVQLNATNGLRVIPNDDGDVQMKVSHIFDTPIYWQLPAPYLRDKASFNLHLIIQLHESAWRSRNNPGAPVTRKMMMVALQNLQHILIRGTTAADVSRARLSDVNLDVAVPALDPSLKEAVGVELCECPPEYNGTSCQDPARGYYRWRKPKYLESQEIFDLVGISRKCDCNGHAFECDPETGDCINCGGNTEGLHCDKCKPGYYGDPSKGPCKPCACPSLERNFADTCRSDPYAGYVCNCRTGYAGEKCDRCDYGFYGDPLGPDGKCHPCNCNPYGSVSQQCDVRTGQSCDNDCEGVLLRDLDQLEIRLQQANITGIIPAPWRRLNNINNETIYLRYRLNLMGELQGLLTGQIFQSELFPTADGLMQRAVTTLQEAKNAIHEGASTGEDARVALLEVRRLQQYIHSIVEGLQNYAIGQTQDSFSLERALAEAEAILRELQDRNFGPWFSEAGRELRTTQEFLTFIKELFFDVDAIRKAQDALDDISARLRDLMNYLEKVKKELLSAETMNREHLKLLKSIQQSLIDMNGLQLLITEVNQNSTVILRQATKLLDDAELQYQDLQELFEQLLDAYGRCEIEEALLSRLLPEYAEKYVRRAKEHAQLLWQQAQHLMDQFTATQVVAQYAVQAAEAYKNIVMSLKEAREAAEDAKRTAQQAYDKAYPDKQESPVRAAERSRGESSSLLRKAQDLIARLEALRKALREEDGRIDSVEKTLTQIRVRIQQIYIKLQSLEDLKERGQKALKLGNDAHFLATKVLDEAMNITIWIETHIRVKLESLQSTQLANLISISKTIENIEMKREEGTRKSKPLSQLKKKIMKQSEKVSDLIKKLKQKIKKARQVATEIPVSIEHSRRSSTCQRMFLIPSLKNSTSTSIEISFAAHKMEDSLLLYIPGLSNEEFMALEMVDWQIHFHWNLGGETGTIRHPTNITANPDYRIGEKGWYHILAERIGNIGKLTVESSKDTRRRSGILEGRSGGEGYTVFNVPLNPVIYVGGKPGTPNSAIRSNKFFGCLHSLIINNEKIGLWNFFTSKETIEDNSHPYQCNACLEGPTGVAASSYHFNGEAYSELSPVRIQKPYFGVVLDFRTFEAAALLFLSVNDAADESVMLGLQEGKVVFQVTRNHTVLKITSQYHYNNGEWVKVEALSDGERGKLKVGMEDLTRHSSPSSSRPLDFENHMLYLGGVPPDFQFQELYQTLMLKGLRGCLKDISVADLKQNPLQGNYYGIKRKCEHPVEKEVKMDGRGHFNMIVEPLKSEGSFGFIFQTGAPQSLLLFSVEDAPKRGRQSRGYQSVSLVDGKLKVKMESGGSVAQVSSGQMCNDNMTHSVYVKRRSKEVNVYLDEKLIGRDTLGNGNGMSSSTLYVGGAPHNVAVGRVDAGNNFVGCIRDILFNHQLVNLANASSSGDVKFGRCEQESFTDIPWVALGDSYVSQPEALQACAPSLRYTVDEKAVSIGDTPDSQIKLSLHKKDLRNDFTISISFRTYQPDGMILFAHKTRKEKSNAFAIYIEDKKLKAIIHHKKLFEVSLPENVNDGHWKEVVVSKVGSQMTLKLGNISKSIKAPKKINLRPVLYVGRLPSDVKHIEKRVSQEPFRGCLRMLLVKGRTVDLAGSQNSKTRVCFSHIERGAYFPGDSYAVAGEKSMKDNIDLKFEFRTSELNSDLVTLAVNDGREGFALYLFNGSMYLLVKLPNGEKFHVRQVLRTPWDICNNRWHQVEARIQPLAVRPSIWLKVDDLEPASADSAHSTTMRQVPPAPIYIGGVSDNAPGVGEAQGNFKGCMRNIFINGESKLWLGMTKLHNILLDSCPIQT</sequence>
<feature type="coiled-coil region" evidence="14">
    <location>
        <begin position="1189"/>
        <end position="1220"/>
    </location>
</feature>
<dbReference type="EMBL" id="CAJPEV010002012">
    <property type="protein sequence ID" value="CAG0895307.1"/>
    <property type="molecule type" value="Genomic_DNA"/>
</dbReference>
<evidence type="ECO:0000256" key="1">
    <source>
        <dbReference type="ARBA" id="ARBA00004302"/>
    </source>
</evidence>
<dbReference type="Pfam" id="PF00053">
    <property type="entry name" value="EGF_laminin"/>
    <property type="match status" value="6"/>
</dbReference>
<evidence type="ECO:0000256" key="11">
    <source>
        <dbReference type="ARBA" id="ARBA00023292"/>
    </source>
</evidence>
<keyword evidence="21" id="KW-1185">Reference proteome</keyword>
<dbReference type="SMART" id="SM00281">
    <property type="entry name" value="LamB"/>
    <property type="match status" value="1"/>
</dbReference>
<evidence type="ECO:0000256" key="10">
    <source>
        <dbReference type="ARBA" id="ARBA00023180"/>
    </source>
</evidence>
<dbReference type="InterPro" id="IPR002049">
    <property type="entry name" value="LE_dom"/>
</dbReference>
<dbReference type="Pfam" id="PF06008">
    <property type="entry name" value="Laminin_I"/>
    <property type="match status" value="1"/>
</dbReference>
<dbReference type="GO" id="GO:0009887">
    <property type="term" value="P:animal organ morphogenesis"/>
    <property type="evidence" value="ECO:0007669"/>
    <property type="project" value="TreeGrafter"/>
</dbReference>
<dbReference type="PROSITE" id="PS51115">
    <property type="entry name" value="LAMININ_IVA"/>
    <property type="match status" value="1"/>
</dbReference>
<evidence type="ECO:0000256" key="13">
    <source>
        <dbReference type="PROSITE-ProRule" id="PRU00460"/>
    </source>
</evidence>
<dbReference type="SMART" id="SM00180">
    <property type="entry name" value="EGF_Lam"/>
    <property type="match status" value="7"/>
</dbReference>
<keyword evidence="4 16" id="KW-0732">Signal</keyword>
<feature type="disulfide bond" evidence="12">
    <location>
        <begin position="2154"/>
        <end position="2181"/>
    </location>
</feature>
<dbReference type="GO" id="GO:0030155">
    <property type="term" value="P:regulation of cell adhesion"/>
    <property type="evidence" value="ECO:0007669"/>
    <property type="project" value="InterPro"/>
</dbReference>
<feature type="domain" description="Laminin G" evidence="17">
    <location>
        <begin position="1616"/>
        <end position="1789"/>
    </location>
</feature>
<dbReference type="Pfam" id="PF02210">
    <property type="entry name" value="Laminin_G_2"/>
    <property type="match status" value="4"/>
</dbReference>
<dbReference type="OrthoDB" id="8545473at2759"/>
<dbReference type="PROSITE" id="PS50027">
    <property type="entry name" value="EGF_LAM_2"/>
    <property type="match status" value="6"/>
</dbReference>
<name>A0A7R8XDZ6_9CRUS</name>
<evidence type="ECO:0000256" key="8">
    <source>
        <dbReference type="ARBA" id="ARBA00023054"/>
    </source>
</evidence>
<feature type="chain" id="PRO_5036402501" description="Laminin subunit alpha-2" evidence="16">
    <location>
        <begin position="17"/>
        <end position="2185"/>
    </location>
</feature>
<reference evidence="20" key="1">
    <citation type="submission" date="2020-11" db="EMBL/GenBank/DDBJ databases">
        <authorList>
            <person name="Tran Van P."/>
        </authorList>
    </citation>
    <scope>NUCLEOTIDE SEQUENCE</scope>
</reference>
<dbReference type="Pfam" id="PF24973">
    <property type="entry name" value="EGF_LMN_ATRN"/>
    <property type="match status" value="1"/>
</dbReference>
<keyword evidence="2" id="KW-0964">Secreted</keyword>
<dbReference type="InterPro" id="IPR009254">
    <property type="entry name" value="Laminin_aI"/>
</dbReference>
<keyword evidence="3" id="KW-0272">Extracellular matrix</keyword>
<feature type="disulfide bond" evidence="13">
    <location>
        <begin position="150"/>
        <end position="167"/>
    </location>
</feature>
<dbReference type="InterPro" id="IPR056863">
    <property type="entry name" value="LMN_ATRN_NET-like_EGF"/>
</dbReference>
<dbReference type="GO" id="GO:0030334">
    <property type="term" value="P:regulation of cell migration"/>
    <property type="evidence" value="ECO:0007669"/>
    <property type="project" value="InterPro"/>
</dbReference>